<dbReference type="Pfam" id="PF17906">
    <property type="entry name" value="HTH_48"/>
    <property type="match status" value="1"/>
</dbReference>
<evidence type="ECO:0000313" key="2">
    <source>
        <dbReference type="EMBL" id="GBP71101.1"/>
    </source>
</evidence>
<protein>
    <recommendedName>
        <fullName evidence="1">Mos1 transposase HTH domain-containing protein</fullName>
    </recommendedName>
</protein>
<evidence type="ECO:0000313" key="3">
    <source>
        <dbReference type="Proteomes" id="UP000299102"/>
    </source>
</evidence>
<gene>
    <name evidence="2" type="ORF">EVAR_53381_1</name>
</gene>
<dbReference type="EMBL" id="BGZK01001097">
    <property type="protein sequence ID" value="GBP71101.1"/>
    <property type="molecule type" value="Genomic_DNA"/>
</dbReference>
<comment type="caution">
    <text evidence="2">The sequence shown here is derived from an EMBL/GenBank/DDBJ whole genome shotgun (WGS) entry which is preliminary data.</text>
</comment>
<evidence type="ECO:0000259" key="1">
    <source>
        <dbReference type="Pfam" id="PF17906"/>
    </source>
</evidence>
<dbReference type="AlphaFoldDB" id="A0A4C1Y4E7"/>
<keyword evidence="3" id="KW-1185">Reference proteome</keyword>
<accession>A0A4C1Y4E7</accession>
<sequence length="165" mass="17728">MLSVIAMRRPEEEELGGRADADEFVDISQMQLLMEGAGPSGLHYGGPAPPLAQPLMFGGSPPAPSLAPAPPLASASHTTATVDDLFALYFTSGAHAQQSLARLRIAFGDEAPCKTTICNWFAKFKRGRVNLSDEFRDGRSPIAINEQNHGCCAPYDRNRQACDLP</sequence>
<dbReference type="Proteomes" id="UP000299102">
    <property type="component" value="Unassembled WGS sequence"/>
</dbReference>
<feature type="domain" description="Mos1 transposase HTH" evidence="1">
    <location>
        <begin position="88"/>
        <end position="127"/>
    </location>
</feature>
<dbReference type="Gene3D" id="1.10.10.1450">
    <property type="match status" value="1"/>
</dbReference>
<name>A0A4C1Y4E7_EUMVA</name>
<reference evidence="2 3" key="1">
    <citation type="journal article" date="2019" name="Commun. Biol.">
        <title>The bagworm genome reveals a unique fibroin gene that provides high tensile strength.</title>
        <authorList>
            <person name="Kono N."/>
            <person name="Nakamura H."/>
            <person name="Ohtoshi R."/>
            <person name="Tomita M."/>
            <person name="Numata K."/>
            <person name="Arakawa K."/>
        </authorList>
    </citation>
    <scope>NUCLEOTIDE SEQUENCE [LARGE SCALE GENOMIC DNA]</scope>
</reference>
<proteinExistence type="predicted"/>
<dbReference type="OrthoDB" id="7464126at2759"/>
<organism evidence="2 3">
    <name type="scientific">Eumeta variegata</name>
    <name type="common">Bagworm moth</name>
    <name type="synonym">Eumeta japonica</name>
    <dbReference type="NCBI Taxonomy" id="151549"/>
    <lineage>
        <taxon>Eukaryota</taxon>
        <taxon>Metazoa</taxon>
        <taxon>Ecdysozoa</taxon>
        <taxon>Arthropoda</taxon>
        <taxon>Hexapoda</taxon>
        <taxon>Insecta</taxon>
        <taxon>Pterygota</taxon>
        <taxon>Neoptera</taxon>
        <taxon>Endopterygota</taxon>
        <taxon>Lepidoptera</taxon>
        <taxon>Glossata</taxon>
        <taxon>Ditrysia</taxon>
        <taxon>Tineoidea</taxon>
        <taxon>Psychidae</taxon>
        <taxon>Oiketicinae</taxon>
        <taxon>Eumeta</taxon>
    </lineage>
</organism>
<dbReference type="InterPro" id="IPR041426">
    <property type="entry name" value="Mos1_HTH"/>
</dbReference>